<dbReference type="EMBL" id="CP045273">
    <property type="protein sequence ID" value="QJX80181.1"/>
    <property type="molecule type" value="Genomic_DNA"/>
</dbReference>
<dbReference type="AlphaFoldDB" id="A0A6M6DZ53"/>
<keyword evidence="1" id="KW-0614">Plasmid</keyword>
<protein>
    <recommendedName>
        <fullName evidence="3">Protein YoqH</fullName>
    </recommendedName>
</protein>
<evidence type="ECO:0008006" key="3">
    <source>
        <dbReference type="Google" id="ProtNLM"/>
    </source>
</evidence>
<gene>
    <name evidence="1" type="ORF">FDZ14_29225</name>
</gene>
<dbReference type="Pfam" id="PF26349">
    <property type="entry name" value="YoqH"/>
    <property type="match status" value="1"/>
</dbReference>
<dbReference type="Proteomes" id="UP000501076">
    <property type="component" value="Plasmid pFDU301A"/>
</dbReference>
<sequence>MKKIVLVMLLLFVVIVYPNETNASKMPCNLTLEPLDKNLKNAKGMGLIYKVQLNPPSFERTNISILAVHLPEPSSFGDYDSYEGFASIPNEISWRFKLYPTPEEDTPTWAGRFDLITAKMRNAKVEVRLSNSKTKRLGQPILRGTLKSCEEDN</sequence>
<accession>A0A6M6DZ53</accession>
<evidence type="ECO:0000313" key="2">
    <source>
        <dbReference type="Proteomes" id="UP000501076"/>
    </source>
</evidence>
<reference evidence="1 2" key="1">
    <citation type="submission" date="2019-10" db="EMBL/GenBank/DDBJ databases">
        <title>Complete genome sequences for adaption low water activity.</title>
        <authorList>
            <person name="Zhao L."/>
            <person name="Zhong J."/>
        </authorList>
    </citation>
    <scope>NUCLEOTIDE SEQUENCE [LARGE SCALE GENOMIC DNA]</scope>
    <source>
        <strain evidence="1 2">FDU301</strain>
        <plasmid evidence="2">pfdu301a</plasmid>
    </source>
</reference>
<evidence type="ECO:0000313" key="1">
    <source>
        <dbReference type="EMBL" id="QJX80181.1"/>
    </source>
</evidence>
<proteinExistence type="predicted"/>
<geneLocation type="plasmid" evidence="2">
    <name>pfdu301a</name>
</geneLocation>
<dbReference type="InterPro" id="IPR058968">
    <property type="entry name" value="YoqH-like"/>
</dbReference>
<dbReference type="RefSeq" id="WP_171778163.1">
    <property type="nucleotide sequence ID" value="NZ_CP045273.1"/>
</dbReference>
<organism evidence="1 2">
    <name type="scientific">Priestia megaterium</name>
    <name type="common">Bacillus megaterium</name>
    <dbReference type="NCBI Taxonomy" id="1404"/>
    <lineage>
        <taxon>Bacteria</taxon>
        <taxon>Bacillati</taxon>
        <taxon>Bacillota</taxon>
        <taxon>Bacilli</taxon>
        <taxon>Bacillales</taxon>
        <taxon>Bacillaceae</taxon>
        <taxon>Priestia</taxon>
    </lineage>
</organism>
<name>A0A6M6DZ53_PRIMG</name>